<evidence type="ECO:0000259" key="18">
    <source>
        <dbReference type="PROSITE" id="PS50053"/>
    </source>
</evidence>
<evidence type="ECO:0000256" key="5">
    <source>
        <dbReference type="ARBA" id="ARBA00022990"/>
    </source>
</evidence>
<evidence type="ECO:0000313" key="20">
    <source>
        <dbReference type="RefSeq" id="XP_022085803.1"/>
    </source>
</evidence>
<dbReference type="PANTHER" id="PTHR13248:SF4">
    <property type="entry name" value="ELONGIN B"/>
    <property type="match status" value="1"/>
</dbReference>
<feature type="domain" description="Ubiquitin-like" evidence="18">
    <location>
        <begin position="1"/>
        <end position="66"/>
    </location>
</feature>
<evidence type="ECO:0000256" key="1">
    <source>
        <dbReference type="ARBA" id="ARBA00004123"/>
    </source>
</evidence>
<evidence type="ECO:0000256" key="15">
    <source>
        <dbReference type="ARBA" id="ARBA00083653"/>
    </source>
</evidence>
<dbReference type="KEGG" id="aplc:110976649"/>
<evidence type="ECO:0000256" key="10">
    <source>
        <dbReference type="ARBA" id="ARBA00060803"/>
    </source>
</evidence>
<organism evidence="19 20">
    <name type="scientific">Acanthaster planci</name>
    <name type="common">Crown-of-thorns starfish</name>
    <dbReference type="NCBI Taxonomy" id="133434"/>
    <lineage>
        <taxon>Eukaryota</taxon>
        <taxon>Metazoa</taxon>
        <taxon>Echinodermata</taxon>
        <taxon>Eleutherozoa</taxon>
        <taxon>Asterozoa</taxon>
        <taxon>Asteroidea</taxon>
        <taxon>Valvatacea</taxon>
        <taxon>Valvatida</taxon>
        <taxon>Acanthasteridae</taxon>
        <taxon>Acanthaster</taxon>
    </lineage>
</organism>
<dbReference type="CDD" id="cd01788">
    <property type="entry name" value="Ubl_ElonginB"/>
    <property type="match status" value="1"/>
</dbReference>
<dbReference type="Pfam" id="PF00240">
    <property type="entry name" value="ubiquitin"/>
    <property type="match status" value="1"/>
</dbReference>
<comment type="pathway">
    <text evidence="2">Protein modification; protein ubiquitination.</text>
</comment>
<evidence type="ECO:0000256" key="11">
    <source>
        <dbReference type="ARBA" id="ARBA00074516"/>
    </source>
</evidence>
<evidence type="ECO:0000313" key="19">
    <source>
        <dbReference type="Proteomes" id="UP000694845"/>
    </source>
</evidence>
<gene>
    <name evidence="20" type="primary">LOC110976649</name>
</gene>
<dbReference type="SUPFAM" id="SSF54236">
    <property type="entry name" value="Ubiquitin-like"/>
    <property type="match status" value="1"/>
</dbReference>
<evidence type="ECO:0000256" key="8">
    <source>
        <dbReference type="ARBA" id="ARBA00023242"/>
    </source>
</evidence>
<evidence type="ECO:0000256" key="7">
    <source>
        <dbReference type="ARBA" id="ARBA00023163"/>
    </source>
</evidence>
<comment type="subcellular location">
    <subcellularLocation>
        <location evidence="1">Nucleus</location>
    </subcellularLocation>
</comment>
<comment type="function">
    <text evidence="9">SIII, also known as elongin, is a general transcription elongation factor that increases the RNA polymerase II transcription elongation past template-encoded arresting sites. Subunit A is transcriptionally active and its transcription activity is strongly enhanced by binding to the dimeric complex of the SIII regulatory subunits B and C (elongin BC complex). In embryonic stem cells, the elongin BC complex is recruited by EPOP to Polycomb group (PcG) target genes in order generate genomic region that display both active and repressive chromatin properties, an important feature of pluripotent stem cells.</text>
</comment>
<accession>A0A8B7XY31</accession>
<evidence type="ECO:0000256" key="14">
    <source>
        <dbReference type="ARBA" id="ARBA00081013"/>
    </source>
</evidence>
<evidence type="ECO:0000256" key="6">
    <source>
        <dbReference type="ARBA" id="ARBA00023015"/>
    </source>
</evidence>
<dbReference type="Gene3D" id="3.10.20.90">
    <property type="entry name" value="Phosphatidylinositol 3-kinase Catalytic Subunit, Chain A, domain 1"/>
    <property type="match status" value="1"/>
</dbReference>
<dbReference type="OMA" id="GQEQMDQ"/>
<feature type="compositionally biased region" description="Polar residues" evidence="17">
    <location>
        <begin position="109"/>
        <end position="122"/>
    </location>
</feature>
<keyword evidence="19" id="KW-1185">Reference proteome</keyword>
<keyword evidence="4" id="KW-0833">Ubl conjugation pathway</keyword>
<keyword evidence="8" id="KW-0539">Nucleus</keyword>
<dbReference type="GO" id="GO:0030891">
    <property type="term" value="C:VCB complex"/>
    <property type="evidence" value="ECO:0007669"/>
    <property type="project" value="InterPro"/>
</dbReference>
<keyword evidence="3" id="KW-0597">Phosphoprotein</keyword>
<evidence type="ECO:0000256" key="3">
    <source>
        <dbReference type="ARBA" id="ARBA00022553"/>
    </source>
</evidence>
<sequence length="122" mass="13632">MDVFLMIRRKNWTIFTDAKETSTVHELKRIIEGIIKRPPEDQKLFKDKEELDNTRTLGDCGLTSNTAKAQAPATLGLAIKLEGDTDEFETLDLVPYSNPPELPDVMKSSEPSTTNTVEPPVS</sequence>
<dbReference type="AlphaFoldDB" id="A0A8B7XY31"/>
<evidence type="ECO:0000256" key="17">
    <source>
        <dbReference type="SAM" id="MobiDB-lite"/>
    </source>
</evidence>
<keyword evidence="6" id="KW-0805">Transcription regulation</keyword>
<reference evidence="20" key="1">
    <citation type="submission" date="2025-08" db="UniProtKB">
        <authorList>
            <consortium name="RefSeq"/>
        </authorList>
    </citation>
    <scope>IDENTIFICATION</scope>
</reference>
<dbReference type="OrthoDB" id="7537057at2759"/>
<dbReference type="GO" id="GO:0006368">
    <property type="term" value="P:transcription elongation by RNA polymerase II"/>
    <property type="evidence" value="ECO:0007669"/>
    <property type="project" value="InterPro"/>
</dbReference>
<evidence type="ECO:0000256" key="9">
    <source>
        <dbReference type="ARBA" id="ARBA00054216"/>
    </source>
</evidence>
<feature type="region of interest" description="Disordered" evidence="17">
    <location>
        <begin position="91"/>
        <end position="122"/>
    </location>
</feature>
<evidence type="ECO:0000256" key="2">
    <source>
        <dbReference type="ARBA" id="ARBA00004906"/>
    </source>
</evidence>
<comment type="subunit">
    <text evidence="16">Heterotrimer of an A (ELOA, ELOA2 or ELOA3P), ELOB and ELOC subunit. The elongin BC complex interacts with EPOP; leading to recruit the elongin BC complex to Polycomb group (PcG) target genes, thereby restricting excessive activity of the PRC2/EED-EZH2 complex. Component of multiple cullin-RING E3 ubiquitin-protein ligase complexes composed of Elongin BC (ELOB and ELOC), a cullin (either CUL2 or CUL5), a catalytic subunit (either RBX1 or RNF7/RBX2), as well as a substrate adapter protein that can be either ASB2, ASB9, ASB11, KLHDC2, KLHDC3, KLHDC10, APPBP2, FEM1A, FEM1B, FEM1C, LRR1, PCMTD1, SOCS1, SOCS2, SOCS5, SPSB1, SPSB3, ELOA, VHL, WSB1 or RAB40C. As part of the Elongin BC E3 ubiquitin ligase complex; interacts with NRBP1. May also interact with DCUN1D1, DCUN1D2, DCUN1D3 and DCUN1D5. May form oligomers as a KLHDC2/KLHDC3-ELOB-ELOC complex; this interaction is autoinhibitory for the E3 ligase complex as the substrate-binding site of KLHDC2/KLHDC3 is blocked in the oligomer.</text>
</comment>
<keyword evidence="5" id="KW-0007">Acetylation</keyword>
<dbReference type="GeneID" id="110976649"/>
<keyword evidence="7" id="KW-0804">Transcription</keyword>
<evidence type="ECO:0000256" key="13">
    <source>
        <dbReference type="ARBA" id="ARBA00080438"/>
    </source>
</evidence>
<dbReference type="Proteomes" id="UP000694845">
    <property type="component" value="Unplaced"/>
</dbReference>
<evidence type="ECO:0000256" key="4">
    <source>
        <dbReference type="ARBA" id="ARBA00022786"/>
    </source>
</evidence>
<comment type="similarity">
    <text evidence="10">Belongs to the Elongin B family.</text>
</comment>
<dbReference type="InterPro" id="IPR000626">
    <property type="entry name" value="Ubiquitin-like_dom"/>
</dbReference>
<protein>
    <recommendedName>
        <fullName evidence="11">Elongin-B</fullName>
    </recommendedName>
    <alternativeName>
        <fullName evidence="14">Elongin 18 kDa subunit</fullName>
    </alternativeName>
    <alternativeName>
        <fullName evidence="12">RNA polymerase II transcription factor SIII subunit B</fullName>
    </alternativeName>
    <alternativeName>
        <fullName evidence="15">SIII p18</fullName>
    </alternativeName>
    <alternativeName>
        <fullName evidence="13">Transcription elongation factor B polypeptide 2</fullName>
    </alternativeName>
</protein>
<dbReference type="GO" id="GO:0070449">
    <property type="term" value="C:elongin complex"/>
    <property type="evidence" value="ECO:0007669"/>
    <property type="project" value="InterPro"/>
</dbReference>
<dbReference type="PANTHER" id="PTHR13248">
    <property type="entry name" value="TRANSCRIPTION ELONGATION FACTOR B POLYPEPTIDE 2"/>
    <property type="match status" value="1"/>
</dbReference>
<evidence type="ECO:0000256" key="12">
    <source>
        <dbReference type="ARBA" id="ARBA00076690"/>
    </source>
</evidence>
<evidence type="ECO:0000256" key="16">
    <source>
        <dbReference type="ARBA" id="ARBA00093515"/>
    </source>
</evidence>
<dbReference type="InterPro" id="IPR039049">
    <property type="entry name" value="ELOB"/>
</dbReference>
<name>A0A8B7XY31_ACAPL</name>
<dbReference type="PROSITE" id="PS50053">
    <property type="entry name" value="UBIQUITIN_2"/>
    <property type="match status" value="1"/>
</dbReference>
<dbReference type="FunFam" id="3.10.20.90:FF:000108">
    <property type="entry name" value="Elongin-B"/>
    <property type="match status" value="1"/>
</dbReference>
<dbReference type="RefSeq" id="XP_022085803.1">
    <property type="nucleotide sequence ID" value="XM_022230111.1"/>
</dbReference>
<dbReference type="InterPro" id="IPR029071">
    <property type="entry name" value="Ubiquitin-like_domsf"/>
</dbReference>
<proteinExistence type="inferred from homology"/>
<dbReference type="CTD" id="6923"/>
<dbReference type="SMART" id="SM00213">
    <property type="entry name" value="UBQ"/>
    <property type="match status" value="1"/>
</dbReference>